<reference evidence="2 3" key="1">
    <citation type="submission" date="2009-01" db="EMBL/GenBank/DDBJ databases">
        <authorList>
            <person name="Fulton L."/>
            <person name="Clifton S."/>
            <person name="Fulton B."/>
            <person name="Xu J."/>
            <person name="Minx P."/>
            <person name="Pepin K.H."/>
            <person name="Johnson M."/>
            <person name="Bhonagiri V."/>
            <person name="Nash W.E."/>
            <person name="Mardis E.R."/>
            <person name="Wilson R.K."/>
        </authorList>
    </citation>
    <scope>NUCLEOTIDE SEQUENCE [LARGE SCALE GENOMIC DNA]</scope>
    <source>
        <strain evidence="3">DSM 10507 / JCM 14656 / S5a33</strain>
    </source>
</reference>
<organism evidence="2 3">
    <name type="scientific">Blautia hydrogenotrophica (strain DSM 10507 / JCM 14656 / S5a33)</name>
    <name type="common">Ruminococcus hydrogenotrophicus</name>
    <dbReference type="NCBI Taxonomy" id="476272"/>
    <lineage>
        <taxon>Bacteria</taxon>
        <taxon>Bacillati</taxon>
        <taxon>Bacillota</taxon>
        <taxon>Clostridia</taxon>
        <taxon>Lachnospirales</taxon>
        <taxon>Lachnospiraceae</taxon>
        <taxon>Blautia</taxon>
    </lineage>
</organism>
<keyword evidence="3" id="KW-1185">Reference proteome</keyword>
<comment type="caution">
    <text evidence="2">The sequence shown here is derived from an EMBL/GenBank/DDBJ whole genome shotgun (WGS) entry which is preliminary data.</text>
</comment>
<dbReference type="HOGENOM" id="CLU_211954_0_0_9"/>
<proteinExistence type="predicted"/>
<dbReference type="EMBL" id="ACBZ01000172">
    <property type="protein sequence ID" value="EEG47926.1"/>
    <property type="molecule type" value="Genomic_DNA"/>
</dbReference>
<dbReference type="PATRIC" id="fig|476272.21.peg.1333"/>
<feature type="region of interest" description="Disordered" evidence="1">
    <location>
        <begin position="29"/>
        <end position="50"/>
    </location>
</feature>
<evidence type="ECO:0000256" key="1">
    <source>
        <dbReference type="SAM" id="MobiDB-lite"/>
    </source>
</evidence>
<protein>
    <submittedName>
        <fullName evidence="2">Uncharacterized protein</fullName>
    </submittedName>
</protein>
<accession>C0CQP7</accession>
<name>C0CQP7_BLAHS</name>
<dbReference type="AlphaFoldDB" id="C0CQP7"/>
<evidence type="ECO:0000313" key="3">
    <source>
        <dbReference type="Proteomes" id="UP000003100"/>
    </source>
</evidence>
<reference evidence="2 3" key="2">
    <citation type="submission" date="2009-02" db="EMBL/GenBank/DDBJ databases">
        <title>Draft genome sequence of Blautia hydrogenotrophica DSM 10507 (Ruminococcus hydrogenotrophicus DSM 10507).</title>
        <authorList>
            <person name="Sudarsanam P."/>
            <person name="Ley R."/>
            <person name="Guruge J."/>
            <person name="Turnbaugh P.J."/>
            <person name="Mahowald M."/>
            <person name="Liep D."/>
            <person name="Gordon J."/>
        </authorList>
    </citation>
    <scope>NUCLEOTIDE SEQUENCE [LARGE SCALE GENOMIC DNA]</scope>
    <source>
        <strain evidence="3">DSM 10507 / JCM 14656 / S5a33</strain>
    </source>
</reference>
<evidence type="ECO:0000313" key="2">
    <source>
        <dbReference type="EMBL" id="EEG47926.1"/>
    </source>
</evidence>
<gene>
    <name evidence="2" type="ORF">RUMHYD_03210</name>
</gene>
<sequence length="50" mass="5283">MLMHESSLLLHKRSAKEAHAAMGNFTVKKCCGGAQSGTRPSKLGGKGELK</sequence>
<dbReference type="Proteomes" id="UP000003100">
    <property type="component" value="Unassembled WGS sequence"/>
</dbReference>